<name>A0A1I7X752_HETBA</name>
<dbReference type="AlphaFoldDB" id="A0A1I7X752"/>
<reference evidence="2" key="1">
    <citation type="submission" date="2016-11" db="UniProtKB">
        <authorList>
            <consortium name="WormBaseParasite"/>
        </authorList>
    </citation>
    <scope>IDENTIFICATION</scope>
</reference>
<dbReference type="WBParaSite" id="Hba_13256">
    <property type="protein sequence ID" value="Hba_13256"/>
    <property type="gene ID" value="Hba_13256"/>
</dbReference>
<dbReference type="Proteomes" id="UP000095283">
    <property type="component" value="Unplaced"/>
</dbReference>
<keyword evidence="1" id="KW-1185">Reference proteome</keyword>
<evidence type="ECO:0000313" key="2">
    <source>
        <dbReference type="WBParaSite" id="Hba_13256"/>
    </source>
</evidence>
<proteinExistence type="predicted"/>
<sequence length="77" mass="8572">MRCNGERHDEEVNKWSFFMALVQIKIFNPVLFDVAVSSIFVVGFKVSLAADFGPKGVKNHCDSSDSVSLTLHHSFIA</sequence>
<evidence type="ECO:0000313" key="1">
    <source>
        <dbReference type="Proteomes" id="UP000095283"/>
    </source>
</evidence>
<protein>
    <submittedName>
        <fullName evidence="2">Transmembrane protein</fullName>
    </submittedName>
</protein>
<accession>A0A1I7X752</accession>
<organism evidence="1 2">
    <name type="scientific">Heterorhabditis bacteriophora</name>
    <name type="common">Entomopathogenic nematode worm</name>
    <dbReference type="NCBI Taxonomy" id="37862"/>
    <lineage>
        <taxon>Eukaryota</taxon>
        <taxon>Metazoa</taxon>
        <taxon>Ecdysozoa</taxon>
        <taxon>Nematoda</taxon>
        <taxon>Chromadorea</taxon>
        <taxon>Rhabditida</taxon>
        <taxon>Rhabditina</taxon>
        <taxon>Rhabditomorpha</taxon>
        <taxon>Strongyloidea</taxon>
        <taxon>Heterorhabditidae</taxon>
        <taxon>Heterorhabditis</taxon>
    </lineage>
</organism>